<proteinExistence type="predicted"/>
<evidence type="ECO:0000313" key="1">
    <source>
        <dbReference type="EMBL" id="MBP0493221.1"/>
    </source>
</evidence>
<protein>
    <submittedName>
        <fullName evidence="1">Uncharacterized protein</fullName>
    </submittedName>
</protein>
<organism evidence="1 2">
    <name type="scientific">Roseomonas indoligenes</name>
    <dbReference type="NCBI Taxonomy" id="2820811"/>
    <lineage>
        <taxon>Bacteria</taxon>
        <taxon>Pseudomonadati</taxon>
        <taxon>Pseudomonadota</taxon>
        <taxon>Alphaproteobacteria</taxon>
        <taxon>Acetobacterales</taxon>
        <taxon>Roseomonadaceae</taxon>
        <taxon>Roseomonas</taxon>
    </lineage>
</organism>
<comment type="caution">
    <text evidence="1">The sequence shown here is derived from an EMBL/GenBank/DDBJ whole genome shotgun (WGS) entry which is preliminary data.</text>
</comment>
<accession>A0A940MWA2</accession>
<gene>
    <name evidence="1" type="ORF">J5Y10_10585</name>
</gene>
<dbReference type="Proteomes" id="UP000677537">
    <property type="component" value="Unassembled WGS sequence"/>
</dbReference>
<reference evidence="1" key="1">
    <citation type="submission" date="2021-03" db="EMBL/GenBank/DDBJ databases">
        <authorList>
            <person name="So Y."/>
        </authorList>
    </citation>
    <scope>NUCLEOTIDE SEQUENCE</scope>
    <source>
        <strain evidence="1">SG15</strain>
    </source>
</reference>
<dbReference type="AlphaFoldDB" id="A0A940MWA2"/>
<dbReference type="EMBL" id="JAGIZA010000005">
    <property type="protein sequence ID" value="MBP0493221.1"/>
    <property type="molecule type" value="Genomic_DNA"/>
</dbReference>
<dbReference type="RefSeq" id="WP_209373356.1">
    <property type="nucleotide sequence ID" value="NZ_JAGIZA010000005.1"/>
</dbReference>
<name>A0A940MWA2_9PROT</name>
<evidence type="ECO:0000313" key="2">
    <source>
        <dbReference type="Proteomes" id="UP000677537"/>
    </source>
</evidence>
<keyword evidence="2" id="KW-1185">Reference proteome</keyword>
<sequence length="76" mass="8418">MMVIDDWYDRMGVPGELAWQAMPYMGTPVARDAGGKAWHGTARRGNATVLRVREVRLRAIWRRAGLVPAAVRPGTA</sequence>